<dbReference type="Pfam" id="PF07849">
    <property type="entry name" value="DUF1641"/>
    <property type="match status" value="1"/>
</dbReference>
<dbReference type="PANTHER" id="PTHR38433">
    <property type="match status" value="1"/>
</dbReference>
<dbReference type="InterPro" id="IPR012440">
    <property type="entry name" value="DUF1641"/>
</dbReference>
<evidence type="ECO:0000313" key="1">
    <source>
        <dbReference type="EMBL" id="MDY0396207.1"/>
    </source>
</evidence>
<dbReference type="EMBL" id="JAWDIP010000004">
    <property type="protein sequence ID" value="MDY0396207.1"/>
    <property type="molecule type" value="Genomic_DNA"/>
</dbReference>
<evidence type="ECO:0000313" key="2">
    <source>
        <dbReference type="Proteomes" id="UP001281447"/>
    </source>
</evidence>
<proteinExistence type="predicted"/>
<name>A0ABU5CA54_9BACI</name>
<organism evidence="1 2">
    <name type="scientific">Tigheibacillus halophilus</name>
    <dbReference type="NCBI Taxonomy" id="361280"/>
    <lineage>
        <taxon>Bacteria</taxon>
        <taxon>Bacillati</taxon>
        <taxon>Bacillota</taxon>
        <taxon>Bacilli</taxon>
        <taxon>Bacillales</taxon>
        <taxon>Bacillaceae</taxon>
        <taxon>Tigheibacillus</taxon>
    </lineage>
</organism>
<sequence>MAEPITKIKRMEITKEAVQEQNLQEINEAVADNKEAILEGIELLASLHEKGFLEMGSALVRHKEDALANVMEIFDKPKYSAILGNLSKLLLLLGEVKVDEMAYLLNKLNSGMQEAAAADESVKTGYLDLVRAVNNPDINRSLTMLLAFLKGMGR</sequence>
<comment type="caution">
    <text evidence="1">The sequence shown here is derived from an EMBL/GenBank/DDBJ whole genome shotgun (WGS) entry which is preliminary data.</text>
</comment>
<dbReference type="RefSeq" id="WP_390352843.1">
    <property type="nucleotide sequence ID" value="NZ_JBHUIZ010000003.1"/>
</dbReference>
<dbReference type="PANTHER" id="PTHR38433:SF1">
    <property type="entry name" value="DUF1641 DOMAIN-CONTAINING PROTEIN"/>
    <property type="match status" value="1"/>
</dbReference>
<accession>A0ABU5CA54</accession>
<dbReference type="Proteomes" id="UP001281447">
    <property type="component" value="Unassembled WGS sequence"/>
</dbReference>
<keyword evidence="2" id="KW-1185">Reference proteome</keyword>
<reference evidence="1 2" key="1">
    <citation type="submission" date="2023-10" db="EMBL/GenBank/DDBJ databases">
        <title>Virgibacillus halophilus 5B73C genome.</title>
        <authorList>
            <person name="Miliotis G."/>
            <person name="Sengupta P."/>
            <person name="Hameed A."/>
            <person name="Chuvochina M."/>
            <person name="Mcdonagh F."/>
            <person name="Simpson A.C."/>
            <person name="Singh N.K."/>
            <person name="Rekha P.D."/>
            <person name="Raman K."/>
            <person name="Hugenholtz P."/>
            <person name="Venkateswaran K."/>
        </authorList>
    </citation>
    <scope>NUCLEOTIDE SEQUENCE [LARGE SCALE GENOMIC DNA]</scope>
    <source>
        <strain evidence="1 2">5B73C</strain>
    </source>
</reference>
<gene>
    <name evidence="1" type="ORF">RWE15_19940</name>
</gene>
<protein>
    <submittedName>
        <fullName evidence="1">DUF1641 domain-containing protein</fullName>
    </submittedName>
</protein>